<gene>
    <name evidence="1" type="ORF">GCM10009759_52900</name>
</gene>
<dbReference type="SUPFAM" id="SSF48371">
    <property type="entry name" value="ARM repeat"/>
    <property type="match status" value="1"/>
</dbReference>
<evidence type="ECO:0000313" key="2">
    <source>
        <dbReference type="Proteomes" id="UP001500897"/>
    </source>
</evidence>
<reference evidence="1 2" key="1">
    <citation type="journal article" date="2019" name="Int. J. Syst. Evol. Microbiol.">
        <title>The Global Catalogue of Microorganisms (GCM) 10K type strain sequencing project: providing services to taxonomists for standard genome sequencing and annotation.</title>
        <authorList>
            <consortium name="The Broad Institute Genomics Platform"/>
            <consortium name="The Broad Institute Genome Sequencing Center for Infectious Disease"/>
            <person name="Wu L."/>
            <person name="Ma J."/>
        </authorList>
    </citation>
    <scope>NUCLEOTIDE SEQUENCE [LARGE SCALE GENOMIC DNA]</scope>
    <source>
        <strain evidence="1 2">JCM 14559</strain>
    </source>
</reference>
<evidence type="ECO:0000313" key="1">
    <source>
        <dbReference type="EMBL" id="GAA2111089.1"/>
    </source>
</evidence>
<dbReference type="InterPro" id="IPR016024">
    <property type="entry name" value="ARM-type_fold"/>
</dbReference>
<dbReference type="Gene3D" id="1.25.10.10">
    <property type="entry name" value="Leucine-rich Repeat Variant"/>
    <property type="match status" value="1"/>
</dbReference>
<proteinExistence type="predicted"/>
<comment type="caution">
    <text evidence="1">The sequence shown here is derived from an EMBL/GenBank/DDBJ whole genome shotgun (WGS) entry which is preliminary data.</text>
</comment>
<protein>
    <recommendedName>
        <fullName evidence="3">HEAT repeat protein</fullName>
    </recommendedName>
</protein>
<accession>A0ABN2XH23</accession>
<dbReference type="RefSeq" id="WP_344555287.1">
    <property type="nucleotide sequence ID" value="NZ_BAAANS010000040.1"/>
</dbReference>
<name>A0ABN2XH23_9ACTN</name>
<dbReference type="Proteomes" id="UP001500897">
    <property type="component" value="Unassembled WGS sequence"/>
</dbReference>
<organism evidence="1 2">
    <name type="scientific">Kitasatospora saccharophila</name>
    <dbReference type="NCBI Taxonomy" id="407973"/>
    <lineage>
        <taxon>Bacteria</taxon>
        <taxon>Bacillati</taxon>
        <taxon>Actinomycetota</taxon>
        <taxon>Actinomycetes</taxon>
        <taxon>Kitasatosporales</taxon>
        <taxon>Streptomycetaceae</taxon>
        <taxon>Kitasatospora</taxon>
    </lineage>
</organism>
<dbReference type="InterPro" id="IPR011989">
    <property type="entry name" value="ARM-like"/>
</dbReference>
<keyword evidence="2" id="KW-1185">Reference proteome</keyword>
<dbReference type="EMBL" id="BAAANS010000040">
    <property type="protein sequence ID" value="GAA2111089.1"/>
    <property type="molecule type" value="Genomic_DNA"/>
</dbReference>
<sequence>MHPDAATTDATTDDAVEIAALVADLDAESTATAEEAQYGLIHLGPQVLDAVIAATPTLNPFGQLCAIEVFNAFDDRRPGEVLIGLLESGNAVVRQWSAEALGRLRVEAAVPALRRTYAEFNRRGEAPDDCEGGALREALTELGARREVVPPRVRELSVDGEGWCWPAARLPEVIGELAAHGQAVLYFMPWEVRPDGSRYGGSGPGIDWDVDRSWPWERLVEHCRDWALLAAEAVEQGPELVATICWIDAADL</sequence>
<evidence type="ECO:0008006" key="3">
    <source>
        <dbReference type="Google" id="ProtNLM"/>
    </source>
</evidence>